<feature type="compositionally biased region" description="Basic and acidic residues" evidence="1">
    <location>
        <begin position="63"/>
        <end position="82"/>
    </location>
</feature>
<evidence type="ECO:0000313" key="2">
    <source>
        <dbReference type="EMBL" id="REJ27573.1"/>
    </source>
</evidence>
<comment type="caution">
    <text evidence="2">The sequence shown here is derived from an EMBL/GenBank/DDBJ whole genome shotgun (WGS) entry which is preliminary data.</text>
</comment>
<accession>A0A3E0K393</accession>
<evidence type="ECO:0000313" key="3">
    <source>
        <dbReference type="Proteomes" id="UP000257014"/>
    </source>
</evidence>
<feature type="compositionally biased region" description="Basic and acidic residues" evidence="1">
    <location>
        <begin position="1"/>
        <end position="16"/>
    </location>
</feature>
<feature type="region of interest" description="Disordered" evidence="1">
    <location>
        <begin position="1"/>
        <end position="104"/>
    </location>
</feature>
<evidence type="ECO:0000256" key="1">
    <source>
        <dbReference type="SAM" id="MobiDB-lite"/>
    </source>
</evidence>
<reference evidence="2 3" key="1">
    <citation type="submission" date="2018-03" db="EMBL/GenBank/DDBJ databases">
        <authorList>
            <person name="Keele B.F."/>
        </authorList>
    </citation>
    <scope>NUCLEOTIDE SEQUENCE [LARGE SCALE GENOMIC DNA]</scope>
    <source>
        <strain evidence="2">ZCTH4_d</strain>
    </source>
</reference>
<feature type="compositionally biased region" description="Basic and acidic residues" evidence="1">
    <location>
        <begin position="93"/>
        <end position="104"/>
    </location>
</feature>
<protein>
    <submittedName>
        <fullName evidence="2">Uncharacterized protein</fullName>
    </submittedName>
</protein>
<dbReference type="AlphaFoldDB" id="A0A3E0K393"/>
<gene>
    <name evidence="2" type="ORF">C6P37_10670</name>
</gene>
<name>A0A3E0K393_9BACI</name>
<dbReference type="Proteomes" id="UP000257014">
    <property type="component" value="Unassembled WGS sequence"/>
</dbReference>
<dbReference type="EMBL" id="QEWE01000020">
    <property type="protein sequence ID" value="REJ27573.1"/>
    <property type="molecule type" value="Genomic_DNA"/>
</dbReference>
<organism evidence="2 3">
    <name type="scientific">Caldibacillus debilis</name>
    <dbReference type="NCBI Taxonomy" id="301148"/>
    <lineage>
        <taxon>Bacteria</taxon>
        <taxon>Bacillati</taxon>
        <taxon>Bacillota</taxon>
        <taxon>Bacilli</taxon>
        <taxon>Bacillales</taxon>
        <taxon>Bacillaceae</taxon>
        <taxon>Caldibacillus</taxon>
    </lineage>
</organism>
<sequence length="104" mass="11028">MKVFGSKEEGKEDHPGSDGGMEGLRIRTAFGAAGGIVHSGSRGTKRAAKSTPGGPFLGENETEDKTCRRAGKRLSDRSEENGPRSGGRRKENRPHPGKEPAKNA</sequence>
<proteinExistence type="predicted"/>